<proteinExistence type="predicted"/>
<dbReference type="Proteomes" id="UP001497512">
    <property type="component" value="Chromosome 15"/>
</dbReference>
<evidence type="ECO:0000313" key="2">
    <source>
        <dbReference type="Proteomes" id="UP001497512"/>
    </source>
</evidence>
<protein>
    <submittedName>
        <fullName evidence="1">Uncharacterized protein</fullName>
    </submittedName>
</protein>
<evidence type="ECO:0000313" key="1">
    <source>
        <dbReference type="EMBL" id="CAK9205889.1"/>
    </source>
</evidence>
<reference evidence="1" key="1">
    <citation type="submission" date="2024-02" db="EMBL/GenBank/DDBJ databases">
        <authorList>
            <consortium name="ELIXIR-Norway"/>
            <consortium name="Elixir Norway"/>
        </authorList>
    </citation>
    <scope>NUCLEOTIDE SEQUENCE</scope>
</reference>
<accession>A0ABP0TVF2</accession>
<sequence length="124" mass="13799">MFVVEGGKDVFDTRVEGVAKSFWLCVWMPCLQQTVPCARPAALPRARCIESKAAPRVHGIGQKLIVEELWPEFFLAPLQWLGSQANAQYPDFKPKKTGKGLWLNNKLNLPWVEAKVAALPPGTV</sequence>
<keyword evidence="2" id="KW-1185">Reference proteome</keyword>
<dbReference type="EMBL" id="OZ019907">
    <property type="protein sequence ID" value="CAK9205889.1"/>
    <property type="molecule type" value="Genomic_DNA"/>
</dbReference>
<name>A0ABP0TVF2_9BRYO</name>
<gene>
    <name evidence="1" type="ORF">CSSPTR1EN2_LOCUS8074</name>
</gene>
<organism evidence="1 2">
    <name type="scientific">Sphagnum troendelagicum</name>
    <dbReference type="NCBI Taxonomy" id="128251"/>
    <lineage>
        <taxon>Eukaryota</taxon>
        <taxon>Viridiplantae</taxon>
        <taxon>Streptophyta</taxon>
        <taxon>Embryophyta</taxon>
        <taxon>Bryophyta</taxon>
        <taxon>Sphagnophytina</taxon>
        <taxon>Sphagnopsida</taxon>
        <taxon>Sphagnales</taxon>
        <taxon>Sphagnaceae</taxon>
        <taxon>Sphagnum</taxon>
    </lineage>
</organism>